<dbReference type="AlphaFoldDB" id="C3YU61"/>
<proteinExistence type="predicted"/>
<name>C3YU61_BRAFL</name>
<gene>
    <name evidence="1" type="ORF">BRAFLDRAFT_66828</name>
</gene>
<protein>
    <submittedName>
        <fullName evidence="1">Uncharacterized protein</fullName>
    </submittedName>
</protein>
<evidence type="ECO:0000313" key="1">
    <source>
        <dbReference type="EMBL" id="EEN56338.1"/>
    </source>
</evidence>
<dbReference type="InParanoid" id="C3YU61"/>
<organism>
    <name type="scientific">Branchiostoma floridae</name>
    <name type="common">Florida lancelet</name>
    <name type="synonym">Amphioxus</name>
    <dbReference type="NCBI Taxonomy" id="7739"/>
    <lineage>
        <taxon>Eukaryota</taxon>
        <taxon>Metazoa</taxon>
        <taxon>Chordata</taxon>
        <taxon>Cephalochordata</taxon>
        <taxon>Leptocardii</taxon>
        <taxon>Amphioxiformes</taxon>
        <taxon>Branchiostomatidae</taxon>
        <taxon>Branchiostoma</taxon>
    </lineage>
</organism>
<reference evidence="1" key="1">
    <citation type="journal article" date="2008" name="Nature">
        <title>The amphioxus genome and the evolution of the chordate karyotype.</title>
        <authorList>
            <consortium name="US DOE Joint Genome Institute (JGI-PGF)"/>
            <person name="Putnam N.H."/>
            <person name="Butts T."/>
            <person name="Ferrier D.E.K."/>
            <person name="Furlong R.F."/>
            <person name="Hellsten U."/>
            <person name="Kawashima T."/>
            <person name="Robinson-Rechavi M."/>
            <person name="Shoguchi E."/>
            <person name="Terry A."/>
            <person name="Yu J.-K."/>
            <person name="Benito-Gutierrez E.L."/>
            <person name="Dubchak I."/>
            <person name="Garcia-Fernandez J."/>
            <person name="Gibson-Brown J.J."/>
            <person name="Grigoriev I.V."/>
            <person name="Horton A.C."/>
            <person name="de Jong P.J."/>
            <person name="Jurka J."/>
            <person name="Kapitonov V.V."/>
            <person name="Kohara Y."/>
            <person name="Kuroki Y."/>
            <person name="Lindquist E."/>
            <person name="Lucas S."/>
            <person name="Osoegawa K."/>
            <person name="Pennacchio L.A."/>
            <person name="Salamov A.A."/>
            <person name="Satou Y."/>
            <person name="Sauka-Spengler T."/>
            <person name="Schmutz J."/>
            <person name="Shin-I T."/>
            <person name="Toyoda A."/>
            <person name="Bronner-Fraser M."/>
            <person name="Fujiyama A."/>
            <person name="Holland L.Z."/>
            <person name="Holland P.W.H."/>
            <person name="Satoh N."/>
            <person name="Rokhsar D.S."/>
        </authorList>
    </citation>
    <scope>NUCLEOTIDE SEQUENCE [LARGE SCALE GENOMIC DNA]</scope>
    <source>
        <strain evidence="1">S238N-H82</strain>
        <tissue evidence="1">Testes</tissue>
    </source>
</reference>
<accession>C3YU61</accession>
<sequence>MGNSASTFSLMAENSPGWLPENATDGSPRIFAHDRVWVLTWSGTSSPVTAFSEVAVHGARIPTIVEQAEHPIRNKRAFPHQRVEDLMPGGCFTTRRWGHRLTGHRTC</sequence>
<dbReference type="EMBL" id="GG666552">
    <property type="protein sequence ID" value="EEN56338.1"/>
    <property type="molecule type" value="Genomic_DNA"/>
</dbReference>